<evidence type="ECO:0000256" key="3">
    <source>
        <dbReference type="ARBA" id="ARBA00023315"/>
    </source>
</evidence>
<dbReference type="Proteomes" id="UP000316426">
    <property type="component" value="Chromosome"/>
</dbReference>
<feature type="region of interest" description="Disordered" evidence="4">
    <location>
        <begin position="1"/>
        <end position="25"/>
    </location>
</feature>
<keyword evidence="3 6" id="KW-0012">Acyltransferase</keyword>
<evidence type="ECO:0000313" key="6">
    <source>
        <dbReference type="EMBL" id="QDV73003.1"/>
    </source>
</evidence>
<feature type="domain" description="Phospholipid/glycerol acyltransferase" evidence="5">
    <location>
        <begin position="64"/>
        <end position="175"/>
    </location>
</feature>
<organism evidence="6 7">
    <name type="scientific">Botrimarina mediterranea</name>
    <dbReference type="NCBI Taxonomy" id="2528022"/>
    <lineage>
        <taxon>Bacteria</taxon>
        <taxon>Pseudomonadati</taxon>
        <taxon>Planctomycetota</taxon>
        <taxon>Planctomycetia</taxon>
        <taxon>Pirellulales</taxon>
        <taxon>Lacipirellulaceae</taxon>
        <taxon>Botrimarina</taxon>
    </lineage>
</organism>
<reference evidence="6 7" key="1">
    <citation type="submission" date="2019-02" db="EMBL/GenBank/DDBJ databases">
        <title>Deep-cultivation of Planctomycetes and their phenomic and genomic characterization uncovers novel biology.</title>
        <authorList>
            <person name="Wiegand S."/>
            <person name="Jogler M."/>
            <person name="Boedeker C."/>
            <person name="Pinto D."/>
            <person name="Vollmers J."/>
            <person name="Rivas-Marin E."/>
            <person name="Kohn T."/>
            <person name="Peeters S.H."/>
            <person name="Heuer A."/>
            <person name="Rast P."/>
            <person name="Oberbeckmann S."/>
            <person name="Bunk B."/>
            <person name="Jeske O."/>
            <person name="Meyerdierks A."/>
            <person name="Storesund J.E."/>
            <person name="Kallscheuer N."/>
            <person name="Luecker S."/>
            <person name="Lage O.M."/>
            <person name="Pohl T."/>
            <person name="Merkel B.J."/>
            <person name="Hornburger P."/>
            <person name="Mueller R.-W."/>
            <person name="Bruemmer F."/>
            <person name="Labrenz M."/>
            <person name="Spormann A.M."/>
            <person name="Op den Camp H."/>
            <person name="Overmann J."/>
            <person name="Amann R."/>
            <person name="Jetten M.S.M."/>
            <person name="Mascher T."/>
            <person name="Medema M.H."/>
            <person name="Devos D.P."/>
            <person name="Kaster A.-K."/>
            <person name="Ovreas L."/>
            <person name="Rohde M."/>
            <person name="Galperin M.Y."/>
            <person name="Jogler C."/>
        </authorList>
    </citation>
    <scope>NUCLEOTIDE SEQUENCE [LARGE SCALE GENOMIC DNA]</scope>
    <source>
        <strain evidence="6 7">Spa11</strain>
    </source>
</reference>
<dbReference type="EMBL" id="CP036349">
    <property type="protein sequence ID" value="QDV73003.1"/>
    <property type="molecule type" value="Genomic_DNA"/>
</dbReference>
<dbReference type="AlphaFoldDB" id="A0A518K5C7"/>
<dbReference type="Pfam" id="PF01553">
    <property type="entry name" value="Acyltransferase"/>
    <property type="match status" value="1"/>
</dbReference>
<dbReference type="InterPro" id="IPR002123">
    <property type="entry name" value="Plipid/glycerol_acylTrfase"/>
</dbReference>
<dbReference type="PANTHER" id="PTHR10434:SF11">
    <property type="entry name" value="1-ACYL-SN-GLYCEROL-3-PHOSPHATE ACYLTRANSFERASE"/>
    <property type="match status" value="1"/>
</dbReference>
<dbReference type="RefSeq" id="WP_145109251.1">
    <property type="nucleotide sequence ID" value="NZ_CP036349.1"/>
</dbReference>
<proteinExistence type="predicted"/>
<sequence length="234" mass="25704">MATESSPTPSLARPGKEAPPPTYRRGPAKAAWYWLSSTAIWVTAKLLYRLRYEGARKVPMEGPLVLLGNHTSHFDSPLVGGSLRRQLSYLARDTLFVGPLGWLIRSYDAVPVDRDGSGIAGIKATLKRLKQGGAMLLFPEGTRSDDGEMKAFKPGFVSLVRRAQATIQPIGFDGPFGIWPKGARRPRLFGKVAIHYGDPIPYAEVAGLSDNELVELAHRRVAECVARARELNRI</sequence>
<dbReference type="GO" id="GO:0003841">
    <property type="term" value="F:1-acylglycerol-3-phosphate O-acyltransferase activity"/>
    <property type="evidence" value="ECO:0007669"/>
    <property type="project" value="TreeGrafter"/>
</dbReference>
<dbReference type="EC" id="2.3.1.-" evidence="6"/>
<dbReference type="KEGG" id="bmei:Spa11_11900"/>
<keyword evidence="7" id="KW-1185">Reference proteome</keyword>
<evidence type="ECO:0000256" key="1">
    <source>
        <dbReference type="ARBA" id="ARBA00005189"/>
    </source>
</evidence>
<evidence type="ECO:0000259" key="5">
    <source>
        <dbReference type="SMART" id="SM00563"/>
    </source>
</evidence>
<evidence type="ECO:0000256" key="2">
    <source>
        <dbReference type="ARBA" id="ARBA00022679"/>
    </source>
</evidence>
<dbReference type="SMART" id="SM00563">
    <property type="entry name" value="PlsC"/>
    <property type="match status" value="1"/>
</dbReference>
<name>A0A518K5C7_9BACT</name>
<comment type="pathway">
    <text evidence="1">Lipid metabolism.</text>
</comment>
<dbReference type="GO" id="GO:0006654">
    <property type="term" value="P:phosphatidic acid biosynthetic process"/>
    <property type="evidence" value="ECO:0007669"/>
    <property type="project" value="TreeGrafter"/>
</dbReference>
<evidence type="ECO:0000313" key="7">
    <source>
        <dbReference type="Proteomes" id="UP000316426"/>
    </source>
</evidence>
<keyword evidence="2 6" id="KW-0808">Transferase</keyword>
<dbReference type="PANTHER" id="PTHR10434">
    <property type="entry name" value="1-ACYL-SN-GLYCEROL-3-PHOSPHATE ACYLTRANSFERASE"/>
    <property type="match status" value="1"/>
</dbReference>
<dbReference type="CDD" id="cd07989">
    <property type="entry name" value="LPLAT_AGPAT-like"/>
    <property type="match status" value="1"/>
</dbReference>
<accession>A0A518K5C7</accession>
<evidence type="ECO:0000256" key="4">
    <source>
        <dbReference type="SAM" id="MobiDB-lite"/>
    </source>
</evidence>
<gene>
    <name evidence="6" type="primary">plsC</name>
    <name evidence="6" type="ORF">Spa11_11900</name>
</gene>
<protein>
    <submittedName>
        <fullName evidence="6">1-acyl-sn-glycerol-3-phosphate acyltransferase</fullName>
        <ecNumber evidence="6">2.3.1.-</ecNumber>
    </submittedName>
</protein>
<dbReference type="SUPFAM" id="SSF69593">
    <property type="entry name" value="Glycerol-3-phosphate (1)-acyltransferase"/>
    <property type="match status" value="1"/>
</dbReference>